<sequence length="450" mass="48581">MATPSQSPPPRRRTPRRASLSPARDGSVKVITRKVIRHLEGLGHLVEGDPDEEMEESEVAAALREDRRLGKLPERASASKKIDWEIPRKVFHSSIGFLTTGLYLTPSISPRDVAVGLWAALAFIGPTDVVRLRNADVERLYERLLGFLMRESEKTGTNGTIWYILGVNFALTFYPIDVATVSILMAGLPSLAPEHPTFVGSWLAVLIFLLIAFSPFSLSWADTAASTIGRMYGPRTAPLPTSISLDWLPTWVWVPGFLLAAPLPVLHANGTGNGYVKENPKAPKQARRMKLPFAPRKSMAGFMAACITGSLVAFMFWVGIAGMGLRGVAEMRAVAEGAQDMNTLYHSQYSIAGQYLRTEAGAWVRKWVPEGVIGGLAGAHDPTAGAKTTPARFGVEGWLGLAAVTVFAGVVSGIAEALDLGGMDDNLTLPIISGGALMAFFRVWGWMVGV</sequence>
<reference evidence="3" key="1">
    <citation type="submission" date="2020-05" db="EMBL/GenBank/DDBJ databases">
        <title>Mycena genomes resolve the evolution of fungal bioluminescence.</title>
        <authorList>
            <person name="Tsai I.J."/>
        </authorList>
    </citation>
    <scope>NUCLEOTIDE SEQUENCE</scope>
    <source>
        <strain evidence="3">110903Hualien_Pintung</strain>
    </source>
</reference>
<keyword evidence="2" id="KW-0472">Membrane</keyword>
<feature type="transmembrane region" description="Helical" evidence="2">
    <location>
        <begin position="199"/>
        <end position="221"/>
    </location>
</feature>
<dbReference type="GO" id="GO:0005789">
    <property type="term" value="C:endoplasmic reticulum membrane"/>
    <property type="evidence" value="ECO:0007669"/>
    <property type="project" value="TreeGrafter"/>
</dbReference>
<dbReference type="Proteomes" id="UP000613580">
    <property type="component" value="Unassembled WGS sequence"/>
</dbReference>
<dbReference type="AlphaFoldDB" id="A0A8H6SU96"/>
<keyword evidence="4" id="KW-1185">Reference proteome</keyword>
<feature type="transmembrane region" description="Helical" evidence="2">
    <location>
        <begin position="427"/>
        <end position="447"/>
    </location>
</feature>
<comment type="caution">
    <text evidence="3">The sequence shown here is derived from an EMBL/GenBank/DDBJ whole genome shotgun (WGS) entry which is preliminary data.</text>
</comment>
<feature type="region of interest" description="Disordered" evidence="1">
    <location>
        <begin position="1"/>
        <end position="26"/>
    </location>
</feature>
<keyword evidence="2" id="KW-1133">Transmembrane helix</keyword>
<keyword evidence="2" id="KW-0812">Transmembrane</keyword>
<proteinExistence type="predicted"/>
<dbReference type="OrthoDB" id="5673at2759"/>
<feature type="transmembrane region" description="Helical" evidence="2">
    <location>
        <begin position="298"/>
        <end position="320"/>
    </location>
</feature>
<dbReference type="PANTHER" id="PTHR31303:SF1">
    <property type="entry name" value="CTP-DEPENDENT DIACYLGLYCEROL KINASE 1"/>
    <property type="match status" value="1"/>
</dbReference>
<dbReference type="GO" id="GO:0006654">
    <property type="term" value="P:phosphatidic acid biosynthetic process"/>
    <property type="evidence" value="ECO:0007669"/>
    <property type="project" value="TreeGrafter"/>
</dbReference>
<dbReference type="PANTHER" id="PTHR31303">
    <property type="entry name" value="CTP-DEPENDENT DIACYLGLYCEROL KINASE 1"/>
    <property type="match status" value="1"/>
</dbReference>
<accession>A0A8H6SU96</accession>
<organism evidence="3 4">
    <name type="scientific">Mycena chlorophos</name>
    <name type="common">Agaric fungus</name>
    <name type="synonym">Agaricus chlorophos</name>
    <dbReference type="NCBI Taxonomy" id="658473"/>
    <lineage>
        <taxon>Eukaryota</taxon>
        <taxon>Fungi</taxon>
        <taxon>Dikarya</taxon>
        <taxon>Basidiomycota</taxon>
        <taxon>Agaricomycotina</taxon>
        <taxon>Agaricomycetes</taxon>
        <taxon>Agaricomycetidae</taxon>
        <taxon>Agaricales</taxon>
        <taxon>Marasmiineae</taxon>
        <taxon>Mycenaceae</taxon>
        <taxon>Mycena</taxon>
    </lineage>
</organism>
<evidence type="ECO:0000313" key="3">
    <source>
        <dbReference type="EMBL" id="KAF7305363.1"/>
    </source>
</evidence>
<evidence type="ECO:0000313" key="4">
    <source>
        <dbReference type="Proteomes" id="UP000613580"/>
    </source>
</evidence>
<feature type="transmembrane region" description="Helical" evidence="2">
    <location>
        <begin position="397"/>
        <end position="415"/>
    </location>
</feature>
<evidence type="ECO:0000256" key="1">
    <source>
        <dbReference type="SAM" id="MobiDB-lite"/>
    </source>
</evidence>
<dbReference type="GO" id="GO:0004143">
    <property type="term" value="F:ATP-dependent diacylglycerol kinase activity"/>
    <property type="evidence" value="ECO:0007669"/>
    <property type="project" value="InterPro"/>
</dbReference>
<dbReference type="EMBL" id="JACAZE010000010">
    <property type="protein sequence ID" value="KAF7305363.1"/>
    <property type="molecule type" value="Genomic_DNA"/>
</dbReference>
<name>A0A8H6SU96_MYCCL</name>
<feature type="transmembrane region" description="Helical" evidence="2">
    <location>
        <begin position="160"/>
        <end position="187"/>
    </location>
</feature>
<evidence type="ECO:0000256" key="2">
    <source>
        <dbReference type="SAM" id="Phobius"/>
    </source>
</evidence>
<protein>
    <submittedName>
        <fullName evidence="3">Uncharacterized protein</fullName>
    </submittedName>
</protein>
<dbReference type="InterPro" id="IPR037997">
    <property type="entry name" value="Dgk1-like"/>
</dbReference>
<gene>
    <name evidence="3" type="ORF">HMN09_00788400</name>
</gene>